<proteinExistence type="predicted"/>
<name>A0ABS6FVH7_9BACL</name>
<reference evidence="2 3" key="1">
    <citation type="submission" date="2021-06" db="EMBL/GenBank/DDBJ databases">
        <authorList>
            <person name="Sun Q."/>
            <person name="Li D."/>
        </authorList>
    </citation>
    <scope>NUCLEOTIDE SEQUENCE [LARGE SCALE GENOMIC DNA]</scope>
    <source>
        <strain evidence="2 3">MSJ-6</strain>
    </source>
</reference>
<comment type="caution">
    <text evidence="2">The sequence shown here is derived from an EMBL/GenBank/DDBJ whole genome shotgun (WGS) entry which is preliminary data.</text>
</comment>
<protein>
    <submittedName>
        <fullName evidence="2">Glycosyltransferase</fullName>
        <ecNumber evidence="2">2.4.-.-</ecNumber>
    </submittedName>
</protein>
<accession>A0ABS6FVH7</accession>
<dbReference type="EC" id="2.4.-.-" evidence="2"/>
<feature type="domain" description="Glycosyltransferase 2-like" evidence="1">
    <location>
        <begin position="150"/>
        <end position="256"/>
    </location>
</feature>
<evidence type="ECO:0000313" key="2">
    <source>
        <dbReference type="EMBL" id="MBU5674058.1"/>
    </source>
</evidence>
<gene>
    <name evidence="2" type="ORF">KQJ23_19655</name>
</gene>
<dbReference type="EMBL" id="JAHLQJ010000021">
    <property type="protein sequence ID" value="MBU5674058.1"/>
    <property type="molecule type" value="Genomic_DNA"/>
</dbReference>
<evidence type="ECO:0000313" key="3">
    <source>
        <dbReference type="Proteomes" id="UP000743001"/>
    </source>
</evidence>
<keyword evidence="2" id="KW-0328">Glycosyltransferase</keyword>
<dbReference type="RefSeq" id="WP_216480644.1">
    <property type="nucleotide sequence ID" value="NZ_JAHLQJ010000021.1"/>
</dbReference>
<sequence length="392" mass="42927">MTRSKKIVRIRKRRNKPAAFGGRKKTTRRGRTFLHPVGSVRKERHRRRPVQRTGNSAPLRPKLDLSAAYAAGAQAGAEALRLHGEINGPMSRSHFQSALTEWFADHMAGKRPTYSDALALCFSFQKGYAVSRQENESIYGVPLPLFSKASAVITACNEEDTLGKVIDELERLPLSEIVVVLNGCTDNSFSKVAWRKNIILANFPDRLGHDVGRSVGAALVTGDSILFVDGDMEVPAEELGAFLYEREQGTDVVLNDISGYLPHYERQDEVTRCKLYLNQALGRPDLRSSSLTAVPHVLSRKAIETVGTEMLAVPPKAQAIAIMEGLAVAAPCSADVISRNRLRQGNSGAGNSVVLLILGDHLEALNEAIRRKGAKLNWETASRSQLAKVRNG</sequence>
<keyword evidence="3" id="KW-1185">Reference proteome</keyword>
<dbReference type="GO" id="GO:0016757">
    <property type="term" value="F:glycosyltransferase activity"/>
    <property type="evidence" value="ECO:0007669"/>
    <property type="project" value="UniProtKB-KW"/>
</dbReference>
<evidence type="ECO:0000259" key="1">
    <source>
        <dbReference type="Pfam" id="PF00535"/>
    </source>
</evidence>
<keyword evidence="2" id="KW-0808">Transferase</keyword>
<organism evidence="2 3">
    <name type="scientific">Paenibacillus brevis</name>
    <dbReference type="NCBI Taxonomy" id="2841508"/>
    <lineage>
        <taxon>Bacteria</taxon>
        <taxon>Bacillati</taxon>
        <taxon>Bacillota</taxon>
        <taxon>Bacilli</taxon>
        <taxon>Bacillales</taxon>
        <taxon>Paenibacillaceae</taxon>
        <taxon>Paenibacillus</taxon>
    </lineage>
</organism>
<dbReference type="InterPro" id="IPR001173">
    <property type="entry name" value="Glyco_trans_2-like"/>
</dbReference>
<dbReference type="Pfam" id="PF00535">
    <property type="entry name" value="Glycos_transf_2"/>
    <property type="match status" value="1"/>
</dbReference>
<dbReference type="Proteomes" id="UP000743001">
    <property type="component" value="Unassembled WGS sequence"/>
</dbReference>